<reference evidence="1 2" key="2">
    <citation type="submission" date="2017-02" db="EMBL/GenBank/DDBJ databases">
        <title>Draft genome sequence of Streptomyces phaeoluteigriseus type strain DSM41896.</title>
        <authorList>
            <person name="Salih T.S."/>
            <person name="Algora Gallardo L."/>
            <person name="Melo Santos T."/>
            <person name="Filgueira Martinez S."/>
            <person name="Herron P.R."/>
        </authorList>
    </citation>
    <scope>NUCLEOTIDE SEQUENCE [LARGE SCALE GENOMIC DNA]</scope>
    <source>
        <strain evidence="1 2">DSM 41896</strain>
    </source>
</reference>
<dbReference type="SUPFAM" id="SSF111069">
    <property type="entry name" value="Hypothetical protein yfbM"/>
    <property type="match status" value="1"/>
</dbReference>
<dbReference type="AlphaFoldDB" id="A0A1V6MI31"/>
<dbReference type="Proteomes" id="UP000184286">
    <property type="component" value="Unassembled WGS sequence"/>
</dbReference>
<reference evidence="2" key="1">
    <citation type="submission" date="2016-11" db="EMBL/GenBank/DDBJ databases">
        <authorList>
            <person name="Schniete J.K."/>
            <person name="Salih T."/>
            <person name="Algora Gallardo L."/>
            <person name="Martinez Fernandez S."/>
            <person name="Herron P.R."/>
        </authorList>
    </citation>
    <scope>NUCLEOTIDE SEQUENCE [LARGE SCALE GENOMIC DNA]</scope>
    <source>
        <strain evidence="2">DSM 41896</strain>
    </source>
</reference>
<evidence type="ECO:0000313" key="2">
    <source>
        <dbReference type="Proteomes" id="UP000184286"/>
    </source>
</evidence>
<dbReference type="InterPro" id="IPR015068">
    <property type="entry name" value="DUF1877"/>
</dbReference>
<proteinExistence type="predicted"/>
<dbReference type="RefSeq" id="WP_073495426.1">
    <property type="nucleotide sequence ID" value="NZ_MPOH02000023.1"/>
</dbReference>
<gene>
    <name evidence="1" type="ORF">BM536_036855</name>
</gene>
<dbReference type="Gene3D" id="3.40.1760.10">
    <property type="entry name" value="YfbM-like super family"/>
    <property type="match status" value="1"/>
</dbReference>
<dbReference type="InterPro" id="IPR035944">
    <property type="entry name" value="YfbM-like_sf"/>
</dbReference>
<protein>
    <recommendedName>
        <fullName evidence="3">DUF1877 domain-containing protein</fullName>
    </recommendedName>
</protein>
<sequence>MGVLTGFHRLPPHVVTELDADSVSWLLGQSDDDSPGLALGYREGEHPPRLGVDKAWEDILKVLYGTDEYTASAALESDLRKDLNNWWEVRVYTPNEVAQGAAALAGLRLDEIRALALQRELTTYRGDPIGDSIDYVLHHLETVIEFWKEAATAGDGILSGTG</sequence>
<name>A0A1V6MI31_9ACTN</name>
<organism evidence="1 2">
    <name type="scientific">Streptomyces phaeoluteigriseus</name>
    <dbReference type="NCBI Taxonomy" id="114686"/>
    <lineage>
        <taxon>Bacteria</taxon>
        <taxon>Bacillati</taxon>
        <taxon>Actinomycetota</taxon>
        <taxon>Actinomycetes</taxon>
        <taxon>Kitasatosporales</taxon>
        <taxon>Streptomycetaceae</taxon>
        <taxon>Streptomyces</taxon>
        <taxon>Streptomyces aurantiacus group</taxon>
    </lineage>
</organism>
<comment type="caution">
    <text evidence="1">The sequence shown here is derived from an EMBL/GenBank/DDBJ whole genome shotgun (WGS) entry which is preliminary data.</text>
</comment>
<accession>A0A1V6MI31</accession>
<evidence type="ECO:0000313" key="1">
    <source>
        <dbReference type="EMBL" id="OQD52008.1"/>
    </source>
</evidence>
<evidence type="ECO:0008006" key="3">
    <source>
        <dbReference type="Google" id="ProtNLM"/>
    </source>
</evidence>
<dbReference type="EMBL" id="MPOH02000023">
    <property type="protein sequence ID" value="OQD52008.1"/>
    <property type="molecule type" value="Genomic_DNA"/>
</dbReference>
<dbReference type="Pfam" id="PF08974">
    <property type="entry name" value="DUF1877"/>
    <property type="match status" value="1"/>
</dbReference>